<accession>A0A9X2GLD8</accession>
<dbReference type="SUPFAM" id="SSF47336">
    <property type="entry name" value="ACP-like"/>
    <property type="match status" value="3"/>
</dbReference>
<dbReference type="InterPro" id="IPR020845">
    <property type="entry name" value="AMP-binding_CS"/>
</dbReference>
<dbReference type="Gene3D" id="3.30.559.30">
    <property type="entry name" value="Nonribosomal peptide synthetase, condensation domain"/>
    <property type="match status" value="3"/>
</dbReference>
<organism evidence="6 7">
    <name type="scientific">Nonomuraea thailandensis</name>
    <dbReference type="NCBI Taxonomy" id="1188745"/>
    <lineage>
        <taxon>Bacteria</taxon>
        <taxon>Bacillati</taxon>
        <taxon>Actinomycetota</taxon>
        <taxon>Actinomycetes</taxon>
        <taxon>Streptosporangiales</taxon>
        <taxon>Streptosporangiaceae</taxon>
        <taxon>Nonomuraea</taxon>
    </lineage>
</organism>
<dbReference type="InterPro" id="IPR009081">
    <property type="entry name" value="PP-bd_ACP"/>
</dbReference>
<dbReference type="InterPro" id="IPR023213">
    <property type="entry name" value="CAT-like_dom_sf"/>
</dbReference>
<keyword evidence="3" id="KW-0596">Phosphopantetheine</keyword>
<evidence type="ECO:0000259" key="5">
    <source>
        <dbReference type="PROSITE" id="PS50075"/>
    </source>
</evidence>
<dbReference type="PROSITE" id="PS00012">
    <property type="entry name" value="PHOSPHOPANTETHEINE"/>
    <property type="match status" value="3"/>
</dbReference>
<dbReference type="GO" id="GO:0003824">
    <property type="term" value="F:catalytic activity"/>
    <property type="evidence" value="ECO:0007669"/>
    <property type="project" value="InterPro"/>
</dbReference>
<dbReference type="InterPro" id="IPR020806">
    <property type="entry name" value="PKS_PP-bd"/>
</dbReference>
<comment type="cofactor">
    <cofactor evidence="1">
        <name>pantetheine 4'-phosphate</name>
        <dbReference type="ChEBI" id="CHEBI:47942"/>
    </cofactor>
</comment>
<dbReference type="Pfam" id="PF00501">
    <property type="entry name" value="AMP-binding"/>
    <property type="match status" value="2"/>
</dbReference>
<dbReference type="Gene3D" id="2.30.38.10">
    <property type="entry name" value="Luciferase, Domain 3"/>
    <property type="match status" value="3"/>
</dbReference>
<dbReference type="GO" id="GO:0044550">
    <property type="term" value="P:secondary metabolite biosynthetic process"/>
    <property type="evidence" value="ECO:0007669"/>
    <property type="project" value="UniProtKB-ARBA"/>
</dbReference>
<dbReference type="PROSITE" id="PS50075">
    <property type="entry name" value="CARRIER"/>
    <property type="match status" value="3"/>
</dbReference>
<dbReference type="PANTHER" id="PTHR45527">
    <property type="entry name" value="NONRIBOSOMAL PEPTIDE SYNTHETASE"/>
    <property type="match status" value="1"/>
</dbReference>
<dbReference type="GO" id="GO:0031177">
    <property type="term" value="F:phosphopantetheine binding"/>
    <property type="evidence" value="ECO:0007669"/>
    <property type="project" value="InterPro"/>
</dbReference>
<dbReference type="SUPFAM" id="SSF52777">
    <property type="entry name" value="CoA-dependent acyltransferases"/>
    <property type="match status" value="6"/>
</dbReference>
<keyword evidence="7" id="KW-1185">Reference proteome</keyword>
<evidence type="ECO:0000256" key="2">
    <source>
        <dbReference type="ARBA" id="ARBA00006432"/>
    </source>
</evidence>
<keyword evidence="4" id="KW-0597">Phosphoprotein</keyword>
<evidence type="ECO:0000256" key="3">
    <source>
        <dbReference type="ARBA" id="ARBA00022450"/>
    </source>
</evidence>
<dbReference type="EMBL" id="JAMZEB010000002">
    <property type="protein sequence ID" value="MCP2356368.1"/>
    <property type="molecule type" value="Genomic_DNA"/>
</dbReference>
<dbReference type="InterPro" id="IPR036736">
    <property type="entry name" value="ACP-like_sf"/>
</dbReference>
<dbReference type="NCBIfam" id="TIGR01733">
    <property type="entry name" value="AA-adenyl-dom"/>
    <property type="match status" value="2"/>
</dbReference>
<evidence type="ECO:0000313" key="6">
    <source>
        <dbReference type="EMBL" id="MCP2356368.1"/>
    </source>
</evidence>
<dbReference type="GO" id="GO:0043041">
    <property type="term" value="P:amino acid activation for nonribosomal peptide biosynthetic process"/>
    <property type="evidence" value="ECO:0007669"/>
    <property type="project" value="TreeGrafter"/>
</dbReference>
<dbReference type="CDD" id="cd19544">
    <property type="entry name" value="E-C_NRPS"/>
    <property type="match status" value="1"/>
</dbReference>
<dbReference type="InterPro" id="IPR025110">
    <property type="entry name" value="AMP-bd_C"/>
</dbReference>
<dbReference type="PANTHER" id="PTHR45527:SF1">
    <property type="entry name" value="FATTY ACID SYNTHASE"/>
    <property type="match status" value="1"/>
</dbReference>
<dbReference type="InterPro" id="IPR006162">
    <property type="entry name" value="Ppantetheine_attach_site"/>
</dbReference>
<feature type="domain" description="Carrier" evidence="5">
    <location>
        <begin position="618"/>
        <end position="692"/>
    </location>
</feature>
<feature type="domain" description="Carrier" evidence="5">
    <location>
        <begin position="2729"/>
        <end position="2804"/>
    </location>
</feature>
<dbReference type="PROSITE" id="PS00455">
    <property type="entry name" value="AMP_BINDING"/>
    <property type="match status" value="2"/>
</dbReference>
<dbReference type="FunFam" id="3.40.50.980:FF:000001">
    <property type="entry name" value="Non-ribosomal peptide synthetase"/>
    <property type="match status" value="1"/>
</dbReference>
<dbReference type="NCBIfam" id="NF003417">
    <property type="entry name" value="PRK04813.1"/>
    <property type="match status" value="3"/>
</dbReference>
<dbReference type="Pfam" id="PF13193">
    <property type="entry name" value="AMP-binding_C"/>
    <property type="match status" value="3"/>
</dbReference>
<reference evidence="6" key="1">
    <citation type="submission" date="2022-06" db="EMBL/GenBank/DDBJ databases">
        <title>Sequencing the genomes of 1000 actinobacteria strains.</title>
        <authorList>
            <person name="Klenk H.-P."/>
        </authorList>
    </citation>
    <scope>NUCLEOTIDE SEQUENCE</scope>
    <source>
        <strain evidence="6">DSM 46694</strain>
    </source>
</reference>
<feature type="domain" description="Carrier" evidence="5">
    <location>
        <begin position="1684"/>
        <end position="1759"/>
    </location>
</feature>
<dbReference type="RefSeq" id="WP_253743211.1">
    <property type="nucleotide sequence ID" value="NZ_JAMZEB010000002.1"/>
</dbReference>
<comment type="similarity">
    <text evidence="2">Belongs to the ATP-dependent AMP-binding enzyme family.</text>
</comment>
<dbReference type="Gene3D" id="3.40.50.980">
    <property type="match status" value="4"/>
</dbReference>
<sequence length="2819" mass="298853">MIPLSFAQRRLWFIGQLEGPSATYNIPIVRTLPGQVDAAALGAALLDVIGRHEALRTVVATVDGEPYQHVVPVGELAWELRVADVADLDDAVAEAGAYAFDLAREIPVRAWLFRTGDGRQVLTVVLHHIAGDAWSMGPLTRDVSTAYAARCAGGAPEWEPLPVQYGDYTMWQRKLLGDESDPDSLMSRQLAYWRARLLDAPVELALPFDRPRPPVASYRGLSERIEIPAAVHERLAAVARAEGVTTFMVLQAALAVLLSRLGAGTDLPIGTDVAGRTDEALDELVGFFVNTLVLRTDTSGDPTFAEVLARVRQTDVAAYRHQDVPFEKVVEELAPARSLARHPLFQVMLTLQNAGRTVADGPAGDGASDAPGAPGALGAKFDLEVVFGEVFDPGGAPAGMRGVVTAAADVFDQESVTALAGRLTRVLEQVTADPGTRLSAVDVLGPAERRHVLVEWNKVASAAVPVPDDMRPLATRAYVLDEHLTPTPIGVTGDLYVAAAGQRPERFVANPFTSDGTLLYRTAHRARWTASGELVVVAAPREEPPAADPRLVAYVVPAPGAVIDAAELKEFVRRHLPESMVPAALVTLDELPLTPNGKIDARSLPLPDLTALAATGRGPADPREELVCAAFADVLGLESVGAEDDFFALGGHSLLAIRLAERLRAQGLDVPVRALFETPTPAGLAATAGVDRAPVPANLIPDGATRITPGMLPLVDLTADELDRVVASVEGGAAGIADVYPLAPLQEGLLFHHLLADGGEDAYVMPTVLEFDTRDRLDAFLGALQRVIDRHDIYRTSIVWEGLREPVQVVRRQATLPVREVELPEQDGDLAERLVAHAGQRLDVGRAPMIDVHTTAAPGGRWLALARVHHMVQDHMALEVLLAEILGIISGRGDQLAEPRPFRDFVARARDAADRAAHERHFAELLGDVTEPTTPFGLVDARGDGAGVVRRAVAFSEQSQRRLRAVAGRLGVSTATLMHVAWARVVAAVSGRDDVVFGTVLFGRMHAGTGSGQVPGPYINTLPVRVRTHELTVLQAVSELRGQLARLLEHEHAPLSLAQQAGGLPAETPLFTSFLNYRHNTRRGEGEGGGPDGIRLLLARERTNYPLGVAVEDDGDGLALTVDAVAPIDPAAVGRLVRTAAENLVTALEDALNGGPDLPLSGIDALDESELHRVLHEWNATAAGVPDATLPELFEAQAARTPDAIAVASGGQELTYAELNRRADGLAGELRDRGVGPESVVAVVMERDAELVVALLAVLKAGGAYLPLDPEYPAERIGYMLRDAAPAVVLASPGVAALLPPSPAPAIVLDGTPRPAPPQAAPAGACSPDNPAYVIYTSGSTGRPKGVVITHRALANHLRAAAERVPLSADDRLVAVTTVSFDIAALELFLPLVAGARVVLAPTETVREPAALLDLVRGSGATAVQAVPSLWRALLDTGDWPRGVRMLVGGEALPGELAAGVTAMGARAENLYGPTEATIWATSAQVADGPVTIGRPFANTRAYVLGRDLRPVAAGVAGELYLAGAQLARGYLRRPGLTAERFVAAPYGPDGERMYRTGDLARWRADGTLECLGRTDDQVKIRGFRIELGEIEAVLERHQQVARAAVAVRDDAAGGPRLVGYVVPAPGHQPDGAALREHVAGDLPAYMVPSLVMVLDALPLTANGKVDRKALPAPDRQPAGDRRAPATLREELLCGVFAEVLGLPEVGVDDDFFALGGHSLLAVRLISRVRTVLGVEVPLRLLFQAPTVAGLAGRLGDAGAARRGVRAVEPRPERVPLSFAQRRVWFIGRLEGPSPAYNIPVVLRLTGGVDAEALGAALRDVIGRHEVLRTVFPEVDGEPSQRVVPFADLDWELSVSGVADLGEAVAEACRYAFDLSAEVPVRAWLFSTAADEQVLVVVVHHIAGDGWSMGPLARDVSVAYAARCAGAAPAWEPLPVQYADYALWQRELLGDERDAGSVVSRQVAYWRQRLAGAPEELPLPVDRPRPAVASYRGVTVPVEVPAEVHARMVELARAEGVTTFMVVQAALAVLLSRLGAGGDIPIGAAHAGRTDEAVEDLVGFFVSTLVLRTDLSGNPTFHELLGRVREASLAAFEHQDVPFERLVEELAPSRSLSRHPLFQVMLTVQNTGQAVLELPEVSAAGMPVEAAAKFDLELGLAEVMDPSGAPAGVRGSLVAAADLFDRGSVEALVERLVRVLGVVSADPRVRLSAVDVLEAQERRLVVEEWNDTAVGVLSGSLVGLFEAQVGRSPGAVAVVGADGERVSFGELDERANRVARLLVGRGVGVESVVGVCLERGVELVVVLLGVLKAGGAYVPVDPGFPVERVRMLLGDAGAGWLVGGAGGGLPEGVQWVDPVEAVGLSGGRLGEVCADGAAYVMFTSGSTGRPKGVVVSHAGVVNRLGWMQERLGLVAGEGVLQKTSFGFDVSVWEFFWPLLYGGVLVLARPGGQRDAAYLAGLIEAEGVRVAHFVPSMLEVFLAEPAAVRCGGLRWVVCSGEALPVHVMRRFFEVLGGVGLENYYGPTEASVDVTAWRCCPGAESVPIGRPVANTRTYVLDEFLRPVPPGVVGELYLAGVQLARGYVGRAGLTAERFVACPFGRAERMYRTGDRASWSAEGELLFAGRADDQVKVRGFRVEPGEISSVLAGCPGVEQVVVVAREDVPGDVRLVAYVVASGEISVDAVREFAAARLPEYMVPSAVIVLDELPVTVNGKLDRRALPAPAYAATPSRAPATRQEELLCAAFAHVLRLEGVGVDDDFFALGGHSLLAVRLVSQIRAVLGVEVPLKVLLEAPTVAGLARQLGDLKSARPALRPMRTQKES</sequence>
<dbReference type="InterPro" id="IPR029058">
    <property type="entry name" value="AB_hydrolase_fold"/>
</dbReference>
<evidence type="ECO:0000256" key="4">
    <source>
        <dbReference type="ARBA" id="ARBA00022553"/>
    </source>
</evidence>
<dbReference type="FunFam" id="2.30.38.10:FF:000001">
    <property type="entry name" value="Non-ribosomal peptide synthetase PvdI"/>
    <property type="match status" value="2"/>
</dbReference>
<dbReference type="InterPro" id="IPR001242">
    <property type="entry name" value="Condensation_dom"/>
</dbReference>
<dbReference type="GO" id="GO:0008610">
    <property type="term" value="P:lipid biosynthetic process"/>
    <property type="evidence" value="ECO:0007669"/>
    <property type="project" value="UniProtKB-ARBA"/>
</dbReference>
<dbReference type="Gene3D" id="3.30.559.10">
    <property type="entry name" value="Chloramphenicol acetyltransferase-like domain"/>
    <property type="match status" value="3"/>
</dbReference>
<name>A0A9X2GLD8_9ACTN</name>
<dbReference type="SUPFAM" id="SSF56801">
    <property type="entry name" value="Acetyl-CoA synthetase-like"/>
    <property type="match status" value="3"/>
</dbReference>
<dbReference type="Pfam" id="PF00668">
    <property type="entry name" value="Condensation"/>
    <property type="match status" value="3"/>
</dbReference>
<comment type="caution">
    <text evidence="6">The sequence shown here is derived from an EMBL/GenBank/DDBJ whole genome shotgun (WGS) entry which is preliminary data.</text>
</comment>
<dbReference type="Gene3D" id="1.10.1200.10">
    <property type="entry name" value="ACP-like"/>
    <property type="match status" value="1"/>
</dbReference>
<proteinExistence type="inferred from homology"/>
<dbReference type="CDD" id="cd19540">
    <property type="entry name" value="LCL_NRPS-like"/>
    <property type="match status" value="2"/>
</dbReference>
<dbReference type="FunFam" id="1.10.1200.10:FF:000005">
    <property type="entry name" value="Nonribosomal peptide synthetase 1"/>
    <property type="match status" value="1"/>
</dbReference>
<evidence type="ECO:0000313" key="7">
    <source>
        <dbReference type="Proteomes" id="UP001139648"/>
    </source>
</evidence>
<dbReference type="FunFam" id="1.10.1200.10:FF:000016">
    <property type="entry name" value="Non-ribosomal peptide synthase"/>
    <property type="match status" value="2"/>
</dbReference>
<dbReference type="GO" id="GO:0072330">
    <property type="term" value="P:monocarboxylic acid biosynthetic process"/>
    <property type="evidence" value="ECO:0007669"/>
    <property type="project" value="UniProtKB-ARBA"/>
</dbReference>
<dbReference type="InterPro" id="IPR000873">
    <property type="entry name" value="AMP-dep_synth/lig_dom"/>
</dbReference>
<dbReference type="InterPro" id="IPR010071">
    <property type="entry name" value="AA_adenyl_dom"/>
</dbReference>
<dbReference type="Gene3D" id="3.40.50.1820">
    <property type="entry name" value="alpha/beta hydrolase"/>
    <property type="match status" value="2"/>
</dbReference>
<dbReference type="InterPro" id="IPR045851">
    <property type="entry name" value="AMP-bd_C_sf"/>
</dbReference>
<dbReference type="Proteomes" id="UP001139648">
    <property type="component" value="Unassembled WGS sequence"/>
</dbReference>
<protein>
    <submittedName>
        <fullName evidence="6">Amino acid adenylation domain-containing protein</fullName>
    </submittedName>
</protein>
<dbReference type="FunFam" id="3.30.300.30:FF:000010">
    <property type="entry name" value="Enterobactin synthetase component F"/>
    <property type="match status" value="2"/>
</dbReference>
<dbReference type="FunFam" id="3.40.50.12780:FF:000012">
    <property type="entry name" value="Non-ribosomal peptide synthetase"/>
    <property type="match status" value="2"/>
</dbReference>
<dbReference type="Gene3D" id="3.30.300.30">
    <property type="match status" value="3"/>
</dbReference>
<evidence type="ECO:0000256" key="1">
    <source>
        <dbReference type="ARBA" id="ARBA00001957"/>
    </source>
</evidence>
<dbReference type="Pfam" id="PF00550">
    <property type="entry name" value="PP-binding"/>
    <property type="match status" value="3"/>
</dbReference>
<dbReference type="CDD" id="cd12116">
    <property type="entry name" value="A_NRPS_Ta1_like"/>
    <property type="match status" value="1"/>
</dbReference>
<dbReference type="SMART" id="SM00823">
    <property type="entry name" value="PKS_PP"/>
    <property type="match status" value="3"/>
</dbReference>
<gene>
    <name evidence="6" type="ORF">HD597_003388</name>
</gene>
<dbReference type="GO" id="GO:0005829">
    <property type="term" value="C:cytosol"/>
    <property type="evidence" value="ECO:0007669"/>
    <property type="project" value="TreeGrafter"/>
</dbReference>